<dbReference type="PROSITE" id="PS00027">
    <property type="entry name" value="HOMEOBOX_1"/>
    <property type="match status" value="1"/>
</dbReference>
<proteinExistence type="predicted"/>
<sequence length="355" mass="38538">MFAGDSVLAEVKYACPANPLSFFSIASCSVSTFLINHCHSLLLTTTTTIMQSNSLSRTSSVASISSDDAARRTRKRFTSVQLMMLEQLFHQTSHPTREEREAVAQTAGMEMKSVTIWFQNKRQTERKVALHHATNQSNTEGHRQALFPSSSSSSHASASSSSTPSHSIRSSHARTLSTSSVHTPLRKITPPRPRPSLDRVAARSESRLPPPRTPTKPRNPHASLWDNMPSSPLAAPVSPPSRDLVEFMGTSRTLEWACAAARLSGKEARGSSASGRLRGGDAGDETEEEDTEAVTPDGSLGSSDIAWRAGPRFPTPPHKRKLESPDWSGSAKNIPQDDDMMRAALALCGLGQRSR</sequence>
<gene>
    <name evidence="10" type="ORF">PAXINDRAFT_100475</name>
</gene>
<dbReference type="PANTHER" id="PTHR45793">
    <property type="entry name" value="HOMEOBOX PROTEIN"/>
    <property type="match status" value="1"/>
</dbReference>
<evidence type="ECO:0000256" key="6">
    <source>
        <dbReference type="PROSITE-ProRule" id="PRU00108"/>
    </source>
</evidence>
<keyword evidence="3 6" id="KW-0238">DNA-binding</keyword>
<evidence type="ECO:0000256" key="5">
    <source>
        <dbReference type="ARBA" id="ARBA00023242"/>
    </source>
</evidence>
<dbReference type="AlphaFoldDB" id="A0A0C9TDW4"/>
<evidence type="ECO:0000313" key="11">
    <source>
        <dbReference type="Proteomes" id="UP000053647"/>
    </source>
</evidence>
<keyword evidence="2" id="KW-0217">Developmental protein</keyword>
<dbReference type="Pfam" id="PF00046">
    <property type="entry name" value="Homeodomain"/>
    <property type="match status" value="1"/>
</dbReference>
<dbReference type="OrthoDB" id="6159439at2759"/>
<organism evidence="10 11">
    <name type="scientific">Paxillus involutus ATCC 200175</name>
    <dbReference type="NCBI Taxonomy" id="664439"/>
    <lineage>
        <taxon>Eukaryota</taxon>
        <taxon>Fungi</taxon>
        <taxon>Dikarya</taxon>
        <taxon>Basidiomycota</taxon>
        <taxon>Agaricomycotina</taxon>
        <taxon>Agaricomycetes</taxon>
        <taxon>Agaricomycetidae</taxon>
        <taxon>Boletales</taxon>
        <taxon>Paxilineae</taxon>
        <taxon>Paxillaceae</taxon>
        <taxon>Paxillus</taxon>
    </lineage>
</organism>
<evidence type="ECO:0000256" key="7">
    <source>
        <dbReference type="RuleBase" id="RU000682"/>
    </source>
</evidence>
<feature type="region of interest" description="Disordered" evidence="8">
    <location>
        <begin position="265"/>
        <end position="338"/>
    </location>
</feature>
<evidence type="ECO:0000256" key="8">
    <source>
        <dbReference type="SAM" id="MobiDB-lite"/>
    </source>
</evidence>
<evidence type="ECO:0000259" key="9">
    <source>
        <dbReference type="PROSITE" id="PS50071"/>
    </source>
</evidence>
<reference evidence="11" key="2">
    <citation type="submission" date="2015-01" db="EMBL/GenBank/DDBJ databases">
        <title>Evolutionary Origins and Diversification of the Mycorrhizal Mutualists.</title>
        <authorList>
            <consortium name="DOE Joint Genome Institute"/>
            <consortium name="Mycorrhizal Genomics Consortium"/>
            <person name="Kohler A."/>
            <person name="Kuo A."/>
            <person name="Nagy L.G."/>
            <person name="Floudas D."/>
            <person name="Copeland A."/>
            <person name="Barry K.W."/>
            <person name="Cichocki N."/>
            <person name="Veneault-Fourrey C."/>
            <person name="LaButti K."/>
            <person name="Lindquist E.A."/>
            <person name="Lipzen A."/>
            <person name="Lundell T."/>
            <person name="Morin E."/>
            <person name="Murat C."/>
            <person name="Riley R."/>
            <person name="Ohm R."/>
            <person name="Sun H."/>
            <person name="Tunlid A."/>
            <person name="Henrissat B."/>
            <person name="Grigoriev I.V."/>
            <person name="Hibbett D.S."/>
            <person name="Martin F."/>
        </authorList>
    </citation>
    <scope>NUCLEOTIDE SEQUENCE [LARGE SCALE GENOMIC DNA]</scope>
    <source>
        <strain evidence="11">ATCC 200175</strain>
    </source>
</reference>
<dbReference type="PANTHER" id="PTHR45793:SF5">
    <property type="entry name" value="HOMEOTIC PROTEIN OCELLILESS"/>
    <property type="match status" value="1"/>
</dbReference>
<dbReference type="EMBL" id="KN819348">
    <property type="protein sequence ID" value="KIJ13780.1"/>
    <property type="molecule type" value="Genomic_DNA"/>
</dbReference>
<keyword evidence="4 6" id="KW-0371">Homeobox</keyword>
<dbReference type="Gene3D" id="1.10.10.60">
    <property type="entry name" value="Homeodomain-like"/>
    <property type="match status" value="1"/>
</dbReference>
<accession>A0A0C9TDW4</accession>
<feature type="compositionally biased region" description="Low complexity" evidence="8">
    <location>
        <begin position="149"/>
        <end position="170"/>
    </location>
</feature>
<evidence type="ECO:0000313" key="10">
    <source>
        <dbReference type="EMBL" id="KIJ13780.1"/>
    </source>
</evidence>
<evidence type="ECO:0000256" key="3">
    <source>
        <dbReference type="ARBA" id="ARBA00023125"/>
    </source>
</evidence>
<protein>
    <recommendedName>
        <fullName evidence="9">Homeobox domain-containing protein</fullName>
    </recommendedName>
</protein>
<dbReference type="SMART" id="SM00389">
    <property type="entry name" value="HOX"/>
    <property type="match status" value="1"/>
</dbReference>
<feature type="compositionally biased region" description="Basic and acidic residues" evidence="8">
    <location>
        <begin position="195"/>
        <end position="206"/>
    </location>
</feature>
<feature type="domain" description="Homeobox" evidence="9">
    <location>
        <begin position="68"/>
        <end position="128"/>
    </location>
</feature>
<evidence type="ECO:0000256" key="1">
    <source>
        <dbReference type="ARBA" id="ARBA00004123"/>
    </source>
</evidence>
<evidence type="ECO:0000256" key="2">
    <source>
        <dbReference type="ARBA" id="ARBA00022473"/>
    </source>
</evidence>
<reference evidence="10 11" key="1">
    <citation type="submission" date="2014-06" db="EMBL/GenBank/DDBJ databases">
        <authorList>
            <consortium name="DOE Joint Genome Institute"/>
            <person name="Kuo A."/>
            <person name="Kohler A."/>
            <person name="Nagy L.G."/>
            <person name="Floudas D."/>
            <person name="Copeland A."/>
            <person name="Barry K.W."/>
            <person name="Cichocki N."/>
            <person name="Veneault-Fourrey C."/>
            <person name="LaButti K."/>
            <person name="Lindquist E.A."/>
            <person name="Lipzen A."/>
            <person name="Lundell T."/>
            <person name="Morin E."/>
            <person name="Murat C."/>
            <person name="Sun H."/>
            <person name="Tunlid A."/>
            <person name="Henrissat B."/>
            <person name="Grigoriev I.V."/>
            <person name="Hibbett D.S."/>
            <person name="Martin F."/>
            <person name="Nordberg H.P."/>
            <person name="Cantor M.N."/>
            <person name="Hua S.X."/>
        </authorList>
    </citation>
    <scope>NUCLEOTIDE SEQUENCE [LARGE SCALE GENOMIC DNA]</scope>
    <source>
        <strain evidence="10 11">ATCC 200175</strain>
    </source>
</reference>
<evidence type="ECO:0000256" key="4">
    <source>
        <dbReference type="ARBA" id="ARBA00023155"/>
    </source>
</evidence>
<dbReference type="InterPro" id="IPR001356">
    <property type="entry name" value="HD"/>
</dbReference>
<dbReference type="GO" id="GO:0000981">
    <property type="term" value="F:DNA-binding transcription factor activity, RNA polymerase II-specific"/>
    <property type="evidence" value="ECO:0007669"/>
    <property type="project" value="InterPro"/>
</dbReference>
<feature type="DNA-binding region" description="Homeobox" evidence="6">
    <location>
        <begin position="70"/>
        <end position="129"/>
    </location>
</feature>
<feature type="region of interest" description="Disordered" evidence="8">
    <location>
        <begin position="127"/>
        <end position="240"/>
    </location>
</feature>
<dbReference type="GO" id="GO:0000978">
    <property type="term" value="F:RNA polymerase II cis-regulatory region sequence-specific DNA binding"/>
    <property type="evidence" value="ECO:0007669"/>
    <property type="project" value="TreeGrafter"/>
</dbReference>
<comment type="subcellular location">
    <subcellularLocation>
        <location evidence="1 6 7">Nucleus</location>
    </subcellularLocation>
</comment>
<dbReference type="InterPro" id="IPR009057">
    <property type="entry name" value="Homeodomain-like_sf"/>
</dbReference>
<dbReference type="InterPro" id="IPR017970">
    <property type="entry name" value="Homeobox_CS"/>
</dbReference>
<keyword evidence="5 6" id="KW-0539">Nucleus</keyword>
<name>A0A0C9TDW4_PAXIN</name>
<feature type="compositionally biased region" description="Acidic residues" evidence="8">
    <location>
        <begin position="282"/>
        <end position="292"/>
    </location>
</feature>
<dbReference type="PROSITE" id="PS50071">
    <property type="entry name" value="HOMEOBOX_2"/>
    <property type="match status" value="1"/>
</dbReference>
<dbReference type="SUPFAM" id="SSF46689">
    <property type="entry name" value="Homeodomain-like"/>
    <property type="match status" value="1"/>
</dbReference>
<dbReference type="HOGENOM" id="CLU_787793_0_0_1"/>
<dbReference type="CDD" id="cd00086">
    <property type="entry name" value="homeodomain"/>
    <property type="match status" value="1"/>
</dbReference>
<keyword evidence="11" id="KW-1185">Reference proteome</keyword>
<dbReference type="Proteomes" id="UP000053647">
    <property type="component" value="Unassembled WGS sequence"/>
</dbReference>
<dbReference type="GO" id="GO:0005634">
    <property type="term" value="C:nucleus"/>
    <property type="evidence" value="ECO:0007669"/>
    <property type="project" value="UniProtKB-SubCell"/>
</dbReference>